<accession>A0A2J6RQ45</accession>
<organism evidence="2 3">
    <name type="scientific">Hyaloscypha variabilis (strain UAMH 11265 / GT02V1 / F)</name>
    <name type="common">Meliniomyces variabilis</name>
    <dbReference type="NCBI Taxonomy" id="1149755"/>
    <lineage>
        <taxon>Eukaryota</taxon>
        <taxon>Fungi</taxon>
        <taxon>Dikarya</taxon>
        <taxon>Ascomycota</taxon>
        <taxon>Pezizomycotina</taxon>
        <taxon>Leotiomycetes</taxon>
        <taxon>Helotiales</taxon>
        <taxon>Hyaloscyphaceae</taxon>
        <taxon>Hyaloscypha</taxon>
        <taxon>Hyaloscypha variabilis</taxon>
    </lineage>
</organism>
<proteinExistence type="predicted"/>
<feature type="region of interest" description="Disordered" evidence="1">
    <location>
        <begin position="196"/>
        <end position="247"/>
    </location>
</feature>
<feature type="compositionally biased region" description="Basic and acidic residues" evidence="1">
    <location>
        <begin position="196"/>
        <end position="229"/>
    </location>
</feature>
<name>A0A2J6RQ45_HYAVF</name>
<protein>
    <submittedName>
        <fullName evidence="2">Uncharacterized protein</fullName>
    </submittedName>
</protein>
<evidence type="ECO:0000313" key="2">
    <source>
        <dbReference type="EMBL" id="PMD40632.1"/>
    </source>
</evidence>
<dbReference type="OrthoDB" id="409136at2759"/>
<dbReference type="EMBL" id="KZ613945">
    <property type="protein sequence ID" value="PMD40632.1"/>
    <property type="molecule type" value="Genomic_DNA"/>
</dbReference>
<sequence>MARNTSFGVSASPTRVPAWKSLQSIPSTVSRSSSSDRCQSRDSSINSRLSAASSISSTALTPSWKINESTLHLQSPASVYYDYDLPCEFEFLGCNLRFHPEYFEDWISHTASHFVGTIPPACAVCTVCDGKRFEDYEDPISNWRKRMIHIGSHLADGSCNSFQPDFWVVEHLLGNDLLSTDQYTWAMQHARKPKFRDLDYTTPREKSSHRYEREKGLESENQERRRENQNSKGKSRRKHSTQSGRYVRKSVLILHQHGSIVLSPGSRTAMQNNHYPDGKSVFDQIRGTEQPLIQNEDGSLTVGLQEPLSQDDSTISSSSSSEETDTYAEVNCFIPPPYADALKTTVQKDRPILASMTGGQMERANQLMEELLLKLKLDW</sequence>
<keyword evidence="3" id="KW-1185">Reference proteome</keyword>
<reference evidence="2 3" key="1">
    <citation type="submission" date="2016-04" db="EMBL/GenBank/DDBJ databases">
        <title>A degradative enzymes factory behind the ericoid mycorrhizal symbiosis.</title>
        <authorList>
            <consortium name="DOE Joint Genome Institute"/>
            <person name="Martino E."/>
            <person name="Morin E."/>
            <person name="Grelet G."/>
            <person name="Kuo A."/>
            <person name="Kohler A."/>
            <person name="Daghino S."/>
            <person name="Barry K."/>
            <person name="Choi C."/>
            <person name="Cichocki N."/>
            <person name="Clum A."/>
            <person name="Copeland A."/>
            <person name="Hainaut M."/>
            <person name="Haridas S."/>
            <person name="Labutti K."/>
            <person name="Lindquist E."/>
            <person name="Lipzen A."/>
            <person name="Khouja H.-R."/>
            <person name="Murat C."/>
            <person name="Ohm R."/>
            <person name="Olson A."/>
            <person name="Spatafora J."/>
            <person name="Veneault-Fourrey C."/>
            <person name="Henrissat B."/>
            <person name="Grigoriev I."/>
            <person name="Martin F."/>
            <person name="Perotto S."/>
        </authorList>
    </citation>
    <scope>NUCLEOTIDE SEQUENCE [LARGE SCALE GENOMIC DNA]</scope>
    <source>
        <strain evidence="2 3">F</strain>
    </source>
</reference>
<dbReference type="Proteomes" id="UP000235786">
    <property type="component" value="Unassembled WGS sequence"/>
</dbReference>
<gene>
    <name evidence="2" type="ORF">L207DRAFT_342663</name>
</gene>
<dbReference type="STRING" id="1149755.A0A2J6RQ45"/>
<dbReference type="AlphaFoldDB" id="A0A2J6RQ45"/>
<evidence type="ECO:0000256" key="1">
    <source>
        <dbReference type="SAM" id="MobiDB-lite"/>
    </source>
</evidence>
<evidence type="ECO:0000313" key="3">
    <source>
        <dbReference type="Proteomes" id="UP000235786"/>
    </source>
</evidence>